<dbReference type="InterPro" id="IPR043128">
    <property type="entry name" value="Rev_trsase/Diguanyl_cyclase"/>
</dbReference>
<dbReference type="GO" id="GO:1902201">
    <property type="term" value="P:negative regulation of bacterial-type flagellum-dependent cell motility"/>
    <property type="evidence" value="ECO:0007669"/>
    <property type="project" value="TreeGrafter"/>
</dbReference>
<gene>
    <name evidence="5" type="ORF">EJC49_01190</name>
</gene>
<dbReference type="OrthoDB" id="9812260at2"/>
<keyword evidence="3" id="KW-0812">Transmembrane</keyword>
<feature type="transmembrane region" description="Helical" evidence="3">
    <location>
        <begin position="165"/>
        <end position="187"/>
    </location>
</feature>
<name>A0A429Z460_9HYPH</name>
<dbReference type="NCBIfam" id="TIGR00254">
    <property type="entry name" value="GGDEF"/>
    <property type="match status" value="1"/>
</dbReference>
<dbReference type="Proteomes" id="UP000278398">
    <property type="component" value="Unassembled WGS sequence"/>
</dbReference>
<dbReference type="SMART" id="SM00267">
    <property type="entry name" value="GGDEF"/>
    <property type="match status" value="1"/>
</dbReference>
<keyword evidence="3" id="KW-0472">Membrane</keyword>
<dbReference type="EMBL" id="RWKW01000002">
    <property type="protein sequence ID" value="RST88424.1"/>
    <property type="molecule type" value="Genomic_DNA"/>
</dbReference>
<dbReference type="PANTHER" id="PTHR45138">
    <property type="entry name" value="REGULATORY COMPONENTS OF SENSORY TRANSDUCTION SYSTEM"/>
    <property type="match status" value="1"/>
</dbReference>
<feature type="transmembrane region" description="Helical" evidence="3">
    <location>
        <begin position="104"/>
        <end position="123"/>
    </location>
</feature>
<protein>
    <recommendedName>
        <fullName evidence="1">diguanylate cyclase</fullName>
        <ecNumber evidence="1">2.7.7.65</ecNumber>
    </recommendedName>
</protein>
<accession>A0A429Z460</accession>
<feature type="transmembrane region" description="Helical" evidence="3">
    <location>
        <begin position="76"/>
        <end position="97"/>
    </location>
</feature>
<evidence type="ECO:0000256" key="3">
    <source>
        <dbReference type="SAM" id="Phobius"/>
    </source>
</evidence>
<dbReference type="GO" id="GO:0052621">
    <property type="term" value="F:diguanylate cyclase activity"/>
    <property type="evidence" value="ECO:0007669"/>
    <property type="project" value="UniProtKB-EC"/>
</dbReference>
<comment type="catalytic activity">
    <reaction evidence="2">
        <text>2 GTP = 3',3'-c-di-GMP + 2 diphosphate</text>
        <dbReference type="Rhea" id="RHEA:24898"/>
        <dbReference type="ChEBI" id="CHEBI:33019"/>
        <dbReference type="ChEBI" id="CHEBI:37565"/>
        <dbReference type="ChEBI" id="CHEBI:58805"/>
        <dbReference type="EC" id="2.7.7.65"/>
    </reaction>
</comment>
<dbReference type="Gene3D" id="3.30.70.270">
    <property type="match status" value="1"/>
</dbReference>
<dbReference type="PROSITE" id="PS50887">
    <property type="entry name" value="GGDEF"/>
    <property type="match status" value="1"/>
</dbReference>
<evidence type="ECO:0000313" key="6">
    <source>
        <dbReference type="Proteomes" id="UP000278398"/>
    </source>
</evidence>
<evidence type="ECO:0000313" key="5">
    <source>
        <dbReference type="EMBL" id="RST88424.1"/>
    </source>
</evidence>
<feature type="domain" description="GGDEF" evidence="4">
    <location>
        <begin position="265"/>
        <end position="397"/>
    </location>
</feature>
<evidence type="ECO:0000256" key="2">
    <source>
        <dbReference type="ARBA" id="ARBA00034247"/>
    </source>
</evidence>
<keyword evidence="3" id="KW-1133">Transmembrane helix</keyword>
<dbReference type="AlphaFoldDB" id="A0A429Z460"/>
<feature type="transmembrane region" description="Helical" evidence="3">
    <location>
        <begin position="199"/>
        <end position="224"/>
    </location>
</feature>
<dbReference type="GO" id="GO:0043709">
    <property type="term" value="P:cell adhesion involved in single-species biofilm formation"/>
    <property type="evidence" value="ECO:0007669"/>
    <property type="project" value="TreeGrafter"/>
</dbReference>
<comment type="caution">
    <text evidence="5">The sequence shown here is derived from an EMBL/GenBank/DDBJ whole genome shotgun (WGS) entry which is preliminary data.</text>
</comment>
<dbReference type="InterPro" id="IPR050469">
    <property type="entry name" value="Diguanylate_Cyclase"/>
</dbReference>
<evidence type="ECO:0000256" key="1">
    <source>
        <dbReference type="ARBA" id="ARBA00012528"/>
    </source>
</evidence>
<dbReference type="EC" id="2.7.7.65" evidence="1"/>
<sequence>MAYVRRRDERNRTASVTGYILAINLVVAGLFAGAFAWVSTYPRVRGAARWIAAAYLLGALSFIIEWMVPVFDRPRFVVFAAFATSLGGVGLLGLGIARHYGQRLPIRLFGAALLFGFALNLAIFDMPRTSVLRVLLYQTPYILVMGLVARQVFLVRERQLIDTILGWLLAASAAHFLSKPVLAWAFGSGTTPQDYINTIYGVISQSMGSMIMVAFGLMMLAVLVSEVLADATAKSETDPLTGLLNRRGFEARARLAGPIVGRSGVPASIVICDLDHFKSINDTYGHGAGDRVIAEFAKHLSAALGDNHVAGRIGGEEFAVILPGATATAGRLFAEAIRTAFAGAAIEGLPQALRPTASFGVAELRPDDTMSSMLRRADHALYHAKNDGRDCVRVAPLDLQTDAGSRRGTGRG</sequence>
<dbReference type="FunFam" id="3.30.70.270:FF:000001">
    <property type="entry name" value="Diguanylate cyclase domain protein"/>
    <property type="match status" value="1"/>
</dbReference>
<proteinExistence type="predicted"/>
<dbReference type="SUPFAM" id="SSF55073">
    <property type="entry name" value="Nucleotide cyclase"/>
    <property type="match status" value="1"/>
</dbReference>
<dbReference type="CDD" id="cd01949">
    <property type="entry name" value="GGDEF"/>
    <property type="match status" value="1"/>
</dbReference>
<dbReference type="GO" id="GO:0005886">
    <property type="term" value="C:plasma membrane"/>
    <property type="evidence" value="ECO:0007669"/>
    <property type="project" value="TreeGrafter"/>
</dbReference>
<reference evidence="5 6" key="1">
    <citation type="submission" date="2018-12" db="EMBL/GenBank/DDBJ databases">
        <title>Mesorhizobium carbonis sp. nov., isolated from coal mine water.</title>
        <authorList>
            <person name="Xin W."/>
            <person name="Xu Z."/>
            <person name="Xiang F."/>
            <person name="Zhang J."/>
            <person name="Xi L."/>
            <person name="Liu J."/>
        </authorList>
    </citation>
    <scope>NUCLEOTIDE SEQUENCE [LARGE SCALE GENOMIC DNA]</scope>
    <source>
        <strain evidence="5 6">B2.3</strain>
    </source>
</reference>
<dbReference type="InterPro" id="IPR000160">
    <property type="entry name" value="GGDEF_dom"/>
</dbReference>
<feature type="transmembrane region" description="Helical" evidence="3">
    <location>
        <begin position="135"/>
        <end position="153"/>
    </location>
</feature>
<keyword evidence="6" id="KW-1185">Reference proteome</keyword>
<dbReference type="Pfam" id="PF00990">
    <property type="entry name" value="GGDEF"/>
    <property type="match status" value="1"/>
</dbReference>
<feature type="transmembrane region" description="Helical" evidence="3">
    <location>
        <begin position="16"/>
        <end position="38"/>
    </location>
</feature>
<feature type="transmembrane region" description="Helical" evidence="3">
    <location>
        <begin position="50"/>
        <end position="70"/>
    </location>
</feature>
<dbReference type="PANTHER" id="PTHR45138:SF9">
    <property type="entry name" value="DIGUANYLATE CYCLASE DGCM-RELATED"/>
    <property type="match status" value="1"/>
</dbReference>
<evidence type="ECO:0000259" key="4">
    <source>
        <dbReference type="PROSITE" id="PS50887"/>
    </source>
</evidence>
<dbReference type="InterPro" id="IPR029787">
    <property type="entry name" value="Nucleotide_cyclase"/>
</dbReference>
<organism evidence="5 6">
    <name type="scientific">Aquibium carbonis</name>
    <dbReference type="NCBI Taxonomy" id="2495581"/>
    <lineage>
        <taxon>Bacteria</taxon>
        <taxon>Pseudomonadati</taxon>
        <taxon>Pseudomonadota</taxon>
        <taxon>Alphaproteobacteria</taxon>
        <taxon>Hyphomicrobiales</taxon>
        <taxon>Phyllobacteriaceae</taxon>
        <taxon>Aquibium</taxon>
    </lineage>
</organism>